<dbReference type="InterPro" id="IPR053957">
    <property type="entry name" value="DUF2089_Zn_ribbon"/>
</dbReference>
<dbReference type="Pfam" id="PF09862">
    <property type="entry name" value="DUF2089"/>
    <property type="match status" value="1"/>
</dbReference>
<evidence type="ECO:0000259" key="3">
    <source>
        <dbReference type="Pfam" id="PF22747"/>
    </source>
</evidence>
<protein>
    <submittedName>
        <fullName evidence="4">DUF2089 domain-containing protein</fullName>
    </submittedName>
</protein>
<dbReference type="InterPro" id="IPR018658">
    <property type="entry name" value="DUF2089"/>
</dbReference>
<dbReference type="AlphaFoldDB" id="A0A9D0YW85"/>
<feature type="domain" description="DUF2089" evidence="2">
    <location>
        <begin position="43"/>
        <end position="89"/>
    </location>
</feature>
<dbReference type="Pfam" id="PF22747">
    <property type="entry name" value="Zn_ribbon_DUF2089"/>
    <property type="match status" value="1"/>
</dbReference>
<dbReference type="EMBL" id="DVFI01000009">
    <property type="protein sequence ID" value="HIQ62070.1"/>
    <property type="molecule type" value="Genomic_DNA"/>
</dbReference>
<comment type="caution">
    <text evidence="4">The sequence shown here is derived from an EMBL/GenBank/DDBJ whole genome shotgun (WGS) entry which is preliminary data.</text>
</comment>
<gene>
    <name evidence="4" type="ORF">IAA66_00610</name>
</gene>
<accession>A0A9D0YW85</accession>
<proteinExistence type="predicted"/>
<evidence type="ECO:0000259" key="2">
    <source>
        <dbReference type="Pfam" id="PF09862"/>
    </source>
</evidence>
<feature type="region of interest" description="Disordered" evidence="1">
    <location>
        <begin position="126"/>
        <end position="149"/>
    </location>
</feature>
<organism evidence="4 5">
    <name type="scientific">Candidatus Avichristensenella intestinipullorum</name>
    <dbReference type="NCBI Taxonomy" id="2840693"/>
    <lineage>
        <taxon>Bacteria</taxon>
        <taxon>Bacillati</taxon>
        <taxon>Bacillota</taxon>
        <taxon>Clostridia</taxon>
        <taxon>Candidatus Avichristensenella</taxon>
    </lineage>
</organism>
<dbReference type="Proteomes" id="UP000886819">
    <property type="component" value="Unassembled WGS sequence"/>
</dbReference>
<reference evidence="4" key="2">
    <citation type="journal article" date="2021" name="PeerJ">
        <title>Extensive microbial diversity within the chicken gut microbiome revealed by metagenomics and culture.</title>
        <authorList>
            <person name="Gilroy R."/>
            <person name="Ravi A."/>
            <person name="Getino M."/>
            <person name="Pursley I."/>
            <person name="Horton D.L."/>
            <person name="Alikhan N.F."/>
            <person name="Baker D."/>
            <person name="Gharbi K."/>
            <person name="Hall N."/>
            <person name="Watson M."/>
            <person name="Adriaenssens E.M."/>
            <person name="Foster-Nyarko E."/>
            <person name="Jarju S."/>
            <person name="Secka A."/>
            <person name="Antonio M."/>
            <person name="Oren A."/>
            <person name="Chaudhuri R.R."/>
            <person name="La Ragione R."/>
            <person name="Hildebrand F."/>
            <person name="Pallen M.J."/>
        </authorList>
    </citation>
    <scope>NUCLEOTIDE SEQUENCE</scope>
    <source>
        <strain evidence="4">ChiHile30-977</strain>
    </source>
</reference>
<evidence type="ECO:0000313" key="4">
    <source>
        <dbReference type="EMBL" id="HIQ62070.1"/>
    </source>
</evidence>
<reference evidence="4" key="1">
    <citation type="submission" date="2020-10" db="EMBL/GenBank/DDBJ databases">
        <authorList>
            <person name="Gilroy R."/>
        </authorList>
    </citation>
    <scope>NUCLEOTIDE SEQUENCE</scope>
    <source>
        <strain evidence="4">ChiHile30-977</strain>
    </source>
</reference>
<sequence>MQRYPAPTACPVCGAQMRVTHLKCDRCQTELTGNFAPCRFCALPEKDLRFIETFLRCRGSIKDVERALGVSYPTVRNMLDSALRALGYETGTEAGREEGDRRQVLELLNRGEIDAREAVARLKALREKGEESDERRKKEDSADALGRQD</sequence>
<evidence type="ECO:0000256" key="1">
    <source>
        <dbReference type="SAM" id="MobiDB-lite"/>
    </source>
</evidence>
<name>A0A9D0YW85_9FIRM</name>
<evidence type="ECO:0000313" key="5">
    <source>
        <dbReference type="Proteomes" id="UP000886819"/>
    </source>
</evidence>
<feature type="domain" description="DUF2089" evidence="3">
    <location>
        <begin position="10"/>
        <end position="41"/>
    </location>
</feature>